<dbReference type="GO" id="GO:0016787">
    <property type="term" value="F:hydrolase activity"/>
    <property type="evidence" value="ECO:0007669"/>
    <property type="project" value="UniProtKB-KW"/>
</dbReference>
<evidence type="ECO:0000313" key="2">
    <source>
        <dbReference type="Proteomes" id="UP000321234"/>
    </source>
</evidence>
<dbReference type="EMBL" id="VKAC01000008">
    <property type="protein sequence ID" value="TXR55407.1"/>
    <property type="molecule type" value="Genomic_DNA"/>
</dbReference>
<dbReference type="Proteomes" id="UP000321234">
    <property type="component" value="Unassembled WGS sequence"/>
</dbReference>
<keyword evidence="2" id="KW-1185">Reference proteome</keyword>
<dbReference type="RefSeq" id="WP_147926983.1">
    <property type="nucleotide sequence ID" value="NZ_VKAC01000008.1"/>
</dbReference>
<dbReference type="SUPFAM" id="SSF53474">
    <property type="entry name" value="alpha/beta-Hydrolases"/>
    <property type="match status" value="1"/>
</dbReference>
<comment type="caution">
    <text evidence="1">The sequence shown here is derived from an EMBL/GenBank/DDBJ whole genome shotgun (WGS) entry which is preliminary data.</text>
</comment>
<accession>A0A5C8ZC87</accession>
<reference evidence="1 2" key="1">
    <citation type="submission" date="2019-07" db="EMBL/GenBank/DDBJ databases">
        <title>Quadrisphaera sp. strain DD2A genome sequencing and assembly.</title>
        <authorList>
            <person name="Kim I."/>
        </authorList>
    </citation>
    <scope>NUCLEOTIDE SEQUENCE [LARGE SCALE GENOMIC DNA]</scope>
    <source>
        <strain evidence="1 2">DD2A</strain>
    </source>
</reference>
<dbReference type="InterPro" id="IPR010662">
    <property type="entry name" value="RBBP9/YdeN"/>
</dbReference>
<gene>
    <name evidence="1" type="ORF">FMM08_13865</name>
</gene>
<protein>
    <submittedName>
        <fullName evidence="1">Serine hydrolase family protein</fullName>
    </submittedName>
</protein>
<name>A0A5C8ZC87_9ACTN</name>
<sequence>MGFVIIPGIDGSDAEHWQSRWESDWGAQAVRIAPASWTEPSWDDWQEAITSAVTEVGATGSDGAAQEQLVLVAHSLGCLAAAAWLQAHPGAAVGFLVAVPDPAGPQFPAAAAGFGVAPGALGSAAVVVASADDPYASVTFSREVAVQWGATWAEAGALGHISSGSALGVWPQGRELLRRFLDGTRPASSAPDGRSASR</sequence>
<dbReference type="Gene3D" id="3.40.50.1820">
    <property type="entry name" value="alpha/beta hydrolase"/>
    <property type="match status" value="1"/>
</dbReference>
<dbReference type="InterPro" id="IPR029058">
    <property type="entry name" value="AB_hydrolase_fold"/>
</dbReference>
<dbReference type="Pfam" id="PF06821">
    <property type="entry name" value="Ser_hydrolase"/>
    <property type="match status" value="1"/>
</dbReference>
<evidence type="ECO:0000313" key="1">
    <source>
        <dbReference type="EMBL" id="TXR55407.1"/>
    </source>
</evidence>
<dbReference type="OrthoDB" id="9804993at2"/>
<organism evidence="1 2">
    <name type="scientific">Quadrisphaera setariae</name>
    <dbReference type="NCBI Taxonomy" id="2593304"/>
    <lineage>
        <taxon>Bacteria</taxon>
        <taxon>Bacillati</taxon>
        <taxon>Actinomycetota</taxon>
        <taxon>Actinomycetes</taxon>
        <taxon>Kineosporiales</taxon>
        <taxon>Kineosporiaceae</taxon>
        <taxon>Quadrisphaera</taxon>
    </lineage>
</organism>
<proteinExistence type="predicted"/>
<keyword evidence="1" id="KW-0378">Hydrolase</keyword>
<dbReference type="AlphaFoldDB" id="A0A5C8ZC87"/>